<accession>A0ABD2XSL0</accession>
<dbReference type="EMBL" id="JBJUIK010000017">
    <property type="protein sequence ID" value="KAL3497848.1"/>
    <property type="molecule type" value="Genomic_DNA"/>
</dbReference>
<evidence type="ECO:0000313" key="3">
    <source>
        <dbReference type="Proteomes" id="UP001630127"/>
    </source>
</evidence>
<evidence type="ECO:0000256" key="1">
    <source>
        <dbReference type="SAM" id="MobiDB-lite"/>
    </source>
</evidence>
<reference evidence="2 3" key="1">
    <citation type="submission" date="2024-11" db="EMBL/GenBank/DDBJ databases">
        <title>A near-complete genome assembly of Cinchona calisaya.</title>
        <authorList>
            <person name="Lian D.C."/>
            <person name="Zhao X.W."/>
            <person name="Wei L."/>
        </authorList>
    </citation>
    <scope>NUCLEOTIDE SEQUENCE [LARGE SCALE GENOMIC DNA]</scope>
    <source>
        <tissue evidence="2">Nenye</tissue>
    </source>
</reference>
<feature type="compositionally biased region" description="Basic and acidic residues" evidence="1">
    <location>
        <begin position="44"/>
        <end position="66"/>
    </location>
</feature>
<gene>
    <name evidence="2" type="ORF">ACH5RR_040580</name>
</gene>
<sequence>MKIATKGKTIGGNGKQGEFRPLIIKKSGFQQAEDNDLSQANISEADRNYTDKGKSQQEMERAKGKEVAIVQDSGHIEADTTRVLGRDNSSSNLRDKGSNTAYLMRKGENDRMIG</sequence>
<feature type="compositionally biased region" description="Polar residues" evidence="1">
    <location>
        <begin position="30"/>
        <end position="42"/>
    </location>
</feature>
<feature type="compositionally biased region" description="Basic and acidic residues" evidence="1">
    <location>
        <begin position="105"/>
        <end position="114"/>
    </location>
</feature>
<comment type="caution">
    <text evidence="2">The sequence shown here is derived from an EMBL/GenBank/DDBJ whole genome shotgun (WGS) entry which is preliminary data.</text>
</comment>
<evidence type="ECO:0000313" key="2">
    <source>
        <dbReference type="EMBL" id="KAL3497848.1"/>
    </source>
</evidence>
<feature type="region of interest" description="Disordered" evidence="1">
    <location>
        <begin position="30"/>
        <end position="66"/>
    </location>
</feature>
<dbReference type="Proteomes" id="UP001630127">
    <property type="component" value="Unassembled WGS sequence"/>
</dbReference>
<keyword evidence="3" id="KW-1185">Reference proteome</keyword>
<dbReference type="AlphaFoldDB" id="A0ABD2XSL0"/>
<organism evidence="2 3">
    <name type="scientific">Cinchona calisaya</name>
    <dbReference type="NCBI Taxonomy" id="153742"/>
    <lineage>
        <taxon>Eukaryota</taxon>
        <taxon>Viridiplantae</taxon>
        <taxon>Streptophyta</taxon>
        <taxon>Embryophyta</taxon>
        <taxon>Tracheophyta</taxon>
        <taxon>Spermatophyta</taxon>
        <taxon>Magnoliopsida</taxon>
        <taxon>eudicotyledons</taxon>
        <taxon>Gunneridae</taxon>
        <taxon>Pentapetalae</taxon>
        <taxon>asterids</taxon>
        <taxon>lamiids</taxon>
        <taxon>Gentianales</taxon>
        <taxon>Rubiaceae</taxon>
        <taxon>Cinchonoideae</taxon>
        <taxon>Cinchoneae</taxon>
        <taxon>Cinchona</taxon>
    </lineage>
</organism>
<feature type="region of interest" description="Disordered" evidence="1">
    <location>
        <begin position="85"/>
        <end position="114"/>
    </location>
</feature>
<proteinExistence type="predicted"/>
<name>A0ABD2XSL0_9GENT</name>
<protein>
    <submittedName>
        <fullName evidence="2">Uncharacterized protein</fullName>
    </submittedName>
</protein>